<dbReference type="Proteomes" id="UP001515480">
    <property type="component" value="Unassembled WGS sequence"/>
</dbReference>
<gene>
    <name evidence="2" type="ORF">AB1Y20_010545</name>
</gene>
<name>A0AB34IQ31_PRYPA</name>
<dbReference type="EMBL" id="JBGBPQ010000020">
    <property type="protein sequence ID" value="KAL1504135.1"/>
    <property type="molecule type" value="Genomic_DNA"/>
</dbReference>
<protein>
    <submittedName>
        <fullName evidence="2">Uncharacterized protein</fullName>
    </submittedName>
</protein>
<keyword evidence="3" id="KW-1185">Reference proteome</keyword>
<reference evidence="2 3" key="1">
    <citation type="journal article" date="2024" name="Science">
        <title>Giant polyketide synthase enzymes in the biosynthesis of giant marine polyether toxins.</title>
        <authorList>
            <person name="Fallon T.R."/>
            <person name="Shende V.V."/>
            <person name="Wierzbicki I.H."/>
            <person name="Pendleton A.L."/>
            <person name="Watervoot N.F."/>
            <person name="Auber R.P."/>
            <person name="Gonzalez D.J."/>
            <person name="Wisecaver J.H."/>
            <person name="Moore B.S."/>
        </authorList>
    </citation>
    <scope>NUCLEOTIDE SEQUENCE [LARGE SCALE GENOMIC DNA]</scope>
    <source>
        <strain evidence="2 3">12B1</strain>
    </source>
</reference>
<feature type="region of interest" description="Disordered" evidence="1">
    <location>
        <begin position="248"/>
        <end position="283"/>
    </location>
</feature>
<dbReference type="AlphaFoldDB" id="A0AB34IQ31"/>
<organism evidence="2 3">
    <name type="scientific">Prymnesium parvum</name>
    <name type="common">Toxic golden alga</name>
    <dbReference type="NCBI Taxonomy" id="97485"/>
    <lineage>
        <taxon>Eukaryota</taxon>
        <taxon>Haptista</taxon>
        <taxon>Haptophyta</taxon>
        <taxon>Prymnesiophyceae</taxon>
        <taxon>Prymnesiales</taxon>
        <taxon>Prymnesiaceae</taxon>
        <taxon>Prymnesium</taxon>
    </lineage>
</organism>
<accession>A0AB34IQ31</accession>
<evidence type="ECO:0000313" key="3">
    <source>
        <dbReference type="Proteomes" id="UP001515480"/>
    </source>
</evidence>
<evidence type="ECO:0000313" key="2">
    <source>
        <dbReference type="EMBL" id="KAL1504135.1"/>
    </source>
</evidence>
<feature type="region of interest" description="Disordered" evidence="1">
    <location>
        <begin position="1"/>
        <end position="37"/>
    </location>
</feature>
<proteinExistence type="predicted"/>
<evidence type="ECO:0000256" key="1">
    <source>
        <dbReference type="SAM" id="MobiDB-lite"/>
    </source>
</evidence>
<comment type="caution">
    <text evidence="2">The sequence shown here is derived from an EMBL/GenBank/DDBJ whole genome shotgun (WGS) entry which is preliminary data.</text>
</comment>
<feature type="compositionally biased region" description="Low complexity" evidence="1">
    <location>
        <begin position="248"/>
        <end position="258"/>
    </location>
</feature>
<sequence length="459" mass="50546">MAPHCSSHAEGSTHDQTFAPLPEGTDLTAGHTESVGNSIRHVERASPQPRTIARRTVDILDFDVASALDRPRETVHAVLKGALRLSNASVRYGSRLVGRGVLHGAGAVTSAASRIEQRLSERTYEVASGIREDVALQARRGRPAPLRAFAPRLTPLRCEQLLRSSLPLVRQVLNRQIFLMFHKKIGLPLGQRLDASGPPPLFDLHISHLNGIARPADLDTIISSLSIQMEGVQSLGLRRQRFRLARRSNAASANPSASEPHGPAINPSGGAKVEPPGATLQKAAHADGEEAVIDFRVTRASVTVIIDPEITAFTVRSRHSWTPSFRFKCRRLDIVTPARLWWHMHSGVLWCAFEDEPTIAYHGDVEMLGACGMALPLGQCVSTRLFPRLWQKVLRQNNVGDPIKFPLRMPVLTGNANVDPTDIPLATHEELQKIFTSLHMHDDDAALWEACLQDNRFML</sequence>